<proteinExistence type="predicted"/>
<evidence type="ECO:0000313" key="2">
    <source>
        <dbReference type="Proteomes" id="UP000254331"/>
    </source>
</evidence>
<name>A0A379F9S6_PROVU</name>
<dbReference type="Proteomes" id="UP000254331">
    <property type="component" value="Unassembled WGS sequence"/>
</dbReference>
<organism evidence="1 2">
    <name type="scientific">Proteus vulgaris</name>
    <dbReference type="NCBI Taxonomy" id="585"/>
    <lineage>
        <taxon>Bacteria</taxon>
        <taxon>Pseudomonadati</taxon>
        <taxon>Pseudomonadota</taxon>
        <taxon>Gammaproteobacteria</taxon>
        <taxon>Enterobacterales</taxon>
        <taxon>Morganellaceae</taxon>
        <taxon>Proteus</taxon>
    </lineage>
</organism>
<dbReference type="EMBL" id="UGTW01000001">
    <property type="protein sequence ID" value="SUC16368.1"/>
    <property type="molecule type" value="Genomic_DNA"/>
</dbReference>
<protein>
    <submittedName>
        <fullName evidence="1">Uncharacterized protein</fullName>
    </submittedName>
</protein>
<evidence type="ECO:0000313" key="1">
    <source>
        <dbReference type="EMBL" id="SUC16368.1"/>
    </source>
</evidence>
<accession>A0A379F9S6</accession>
<dbReference type="RefSeq" id="WP_115370629.1">
    <property type="nucleotide sequence ID" value="NZ_JBGJLZ010000005.1"/>
</dbReference>
<reference evidence="1 2" key="1">
    <citation type="submission" date="2018-06" db="EMBL/GenBank/DDBJ databases">
        <authorList>
            <consortium name="Pathogen Informatics"/>
            <person name="Doyle S."/>
        </authorList>
    </citation>
    <scope>NUCLEOTIDE SEQUENCE [LARGE SCALE GENOMIC DNA]</scope>
    <source>
        <strain evidence="1 2">NCTC10376</strain>
    </source>
</reference>
<dbReference type="AlphaFoldDB" id="A0A379F9S6"/>
<sequence>MKITEKILQRYHTGSVIDSKIVSFDLDVERCVVATALGILSKQGGIKKIKTPKKTRYTRYQVTASASLLLNTMRVSDAKKEQEYLNKLKKQEAKVFDFPSIKWVKRATSNFALMGKLPTEPYDSLVRAVRGNH</sequence>
<gene>
    <name evidence="1" type="ORF">NCTC10376_02266</name>
</gene>